<protein>
    <submittedName>
        <fullName evidence="1">Uncharacterized protein</fullName>
    </submittedName>
</protein>
<organism evidence="1 2">
    <name type="scientific">Coemansia brasiliensis</name>
    <dbReference type="NCBI Taxonomy" id="2650707"/>
    <lineage>
        <taxon>Eukaryota</taxon>
        <taxon>Fungi</taxon>
        <taxon>Fungi incertae sedis</taxon>
        <taxon>Zoopagomycota</taxon>
        <taxon>Kickxellomycotina</taxon>
        <taxon>Kickxellomycetes</taxon>
        <taxon>Kickxellales</taxon>
        <taxon>Kickxellaceae</taxon>
        <taxon>Coemansia</taxon>
    </lineage>
</organism>
<keyword evidence="2" id="KW-1185">Reference proteome</keyword>
<gene>
    <name evidence="1" type="ORF">IWW36_004682</name>
</gene>
<reference evidence="1" key="1">
    <citation type="submission" date="2022-07" db="EMBL/GenBank/DDBJ databases">
        <title>Phylogenomic reconstructions and comparative analyses of Kickxellomycotina fungi.</title>
        <authorList>
            <person name="Reynolds N.K."/>
            <person name="Stajich J.E."/>
            <person name="Barry K."/>
            <person name="Grigoriev I.V."/>
            <person name="Crous P."/>
            <person name="Smith M.E."/>
        </authorList>
    </citation>
    <scope>NUCLEOTIDE SEQUENCE</scope>
    <source>
        <strain evidence="1">NRRL 1566</strain>
    </source>
</reference>
<comment type="caution">
    <text evidence="1">The sequence shown here is derived from an EMBL/GenBank/DDBJ whole genome shotgun (WGS) entry which is preliminary data.</text>
</comment>
<proteinExistence type="predicted"/>
<dbReference type="OrthoDB" id="5597727at2759"/>
<dbReference type="Proteomes" id="UP001139887">
    <property type="component" value="Unassembled WGS sequence"/>
</dbReference>
<name>A0A9W8I588_9FUNG</name>
<accession>A0A9W8I588</accession>
<dbReference type="InterPro" id="IPR012340">
    <property type="entry name" value="NA-bd_OB-fold"/>
</dbReference>
<dbReference type="AlphaFoldDB" id="A0A9W8I588"/>
<evidence type="ECO:0000313" key="2">
    <source>
        <dbReference type="Proteomes" id="UP001139887"/>
    </source>
</evidence>
<sequence length="140" mass="15573">MVSDSSSNTLILKSQVHARLFNAHILKSVRYKNNATPLERSIVTFSGTNSTRSLVFSRVRISGTVVHQASAVVECKERTFIYIDDGTGVVPFALCTHHENGTEQLVAREMEQRLSVASKANKMIYGLTVEPLDIQTRRHG</sequence>
<evidence type="ECO:0000313" key="1">
    <source>
        <dbReference type="EMBL" id="KAJ2845683.1"/>
    </source>
</evidence>
<dbReference type="EMBL" id="JANBUW010000737">
    <property type="protein sequence ID" value="KAJ2845683.1"/>
    <property type="molecule type" value="Genomic_DNA"/>
</dbReference>
<dbReference type="Gene3D" id="2.40.50.140">
    <property type="entry name" value="Nucleic acid-binding proteins"/>
    <property type="match status" value="1"/>
</dbReference>